<evidence type="ECO:0000259" key="2">
    <source>
        <dbReference type="Pfam" id="PF09335"/>
    </source>
</evidence>
<dbReference type="AlphaFoldDB" id="A0A378I3Z5"/>
<keyword evidence="4" id="KW-1185">Reference proteome</keyword>
<dbReference type="RefSeq" id="WP_242604195.1">
    <property type="nucleotide sequence ID" value="NZ_CAAAHO010000002.1"/>
</dbReference>
<reference evidence="3 4" key="1">
    <citation type="submission" date="2018-06" db="EMBL/GenBank/DDBJ databases">
        <authorList>
            <consortium name="Pathogen Informatics"/>
            <person name="Doyle S."/>
        </authorList>
    </citation>
    <scope>NUCLEOTIDE SEQUENCE [LARGE SCALE GENOMIC DNA]</scope>
    <source>
        <strain evidence="3 4">NCTC13315</strain>
    </source>
</reference>
<dbReference type="InterPro" id="IPR032816">
    <property type="entry name" value="VTT_dom"/>
</dbReference>
<dbReference type="Pfam" id="PF09335">
    <property type="entry name" value="VTT_dom"/>
    <property type="match status" value="1"/>
</dbReference>
<dbReference type="GO" id="GO:0005886">
    <property type="term" value="C:plasma membrane"/>
    <property type="evidence" value="ECO:0007669"/>
    <property type="project" value="TreeGrafter"/>
</dbReference>
<sequence>MVIESAANLNYWLSSYGGFSLFVLLALGIIGLPIPDETLLMLSGYLIAHGKLSVWLTPIYAFFGSVVGITVSYLIGYFGGRLLTLQLGRWVGITEDKLESMHQKFERFGKWLLLIGYFIPGVRHLVGIAAGIVYLRFWEFALFAYTGALIWTTSFLAIGFFFPKYLGFS</sequence>
<dbReference type="EMBL" id="UGNV01000001">
    <property type="protein sequence ID" value="STX29713.1"/>
    <property type="molecule type" value="Genomic_DNA"/>
</dbReference>
<organism evidence="3 4">
    <name type="scientific">Legionella beliardensis</name>
    <dbReference type="NCBI Taxonomy" id="91822"/>
    <lineage>
        <taxon>Bacteria</taxon>
        <taxon>Pseudomonadati</taxon>
        <taxon>Pseudomonadota</taxon>
        <taxon>Gammaproteobacteria</taxon>
        <taxon>Legionellales</taxon>
        <taxon>Legionellaceae</taxon>
        <taxon>Legionella</taxon>
    </lineage>
</organism>
<name>A0A378I3Z5_9GAMM</name>
<keyword evidence="1" id="KW-0812">Transmembrane</keyword>
<evidence type="ECO:0000313" key="4">
    <source>
        <dbReference type="Proteomes" id="UP000254968"/>
    </source>
</evidence>
<dbReference type="Proteomes" id="UP000254968">
    <property type="component" value="Unassembled WGS sequence"/>
</dbReference>
<feature type="transmembrane region" description="Helical" evidence="1">
    <location>
        <begin position="54"/>
        <end position="79"/>
    </location>
</feature>
<accession>A0A378I3Z5</accession>
<evidence type="ECO:0000256" key="1">
    <source>
        <dbReference type="SAM" id="Phobius"/>
    </source>
</evidence>
<feature type="transmembrane region" description="Helical" evidence="1">
    <location>
        <begin position="140"/>
        <end position="162"/>
    </location>
</feature>
<protein>
    <submittedName>
        <fullName evidence="3">DedA family protein</fullName>
    </submittedName>
</protein>
<feature type="transmembrane region" description="Helical" evidence="1">
    <location>
        <begin position="111"/>
        <end position="134"/>
    </location>
</feature>
<proteinExistence type="predicted"/>
<evidence type="ECO:0000313" key="3">
    <source>
        <dbReference type="EMBL" id="STX29713.1"/>
    </source>
</evidence>
<dbReference type="PANTHER" id="PTHR42709">
    <property type="entry name" value="ALKALINE PHOSPHATASE LIKE PROTEIN"/>
    <property type="match status" value="1"/>
</dbReference>
<dbReference type="PANTHER" id="PTHR42709:SF9">
    <property type="entry name" value="ALKALINE PHOSPHATASE LIKE PROTEIN"/>
    <property type="match status" value="1"/>
</dbReference>
<gene>
    <name evidence="3" type="primary">dedA_2</name>
    <name evidence="3" type="ORF">NCTC13315_02265</name>
</gene>
<dbReference type="InterPro" id="IPR051311">
    <property type="entry name" value="DedA_domain"/>
</dbReference>
<keyword evidence="1" id="KW-0472">Membrane</keyword>
<feature type="domain" description="VTT" evidence="2">
    <location>
        <begin position="34"/>
        <end position="159"/>
    </location>
</feature>
<feature type="transmembrane region" description="Helical" evidence="1">
    <location>
        <begin position="12"/>
        <end position="34"/>
    </location>
</feature>
<keyword evidence="1" id="KW-1133">Transmembrane helix</keyword>